<keyword evidence="6" id="KW-0221">Differentiation</keyword>
<keyword evidence="12" id="KW-0723">Serine/threonine-protein kinase</keyword>
<feature type="binding site" evidence="11">
    <location>
        <position position="54"/>
    </location>
    <ligand>
        <name>ATP</name>
        <dbReference type="ChEBI" id="CHEBI:30616"/>
    </ligand>
</feature>
<dbReference type="Proteomes" id="UP001142055">
    <property type="component" value="Chromosome 2"/>
</dbReference>
<dbReference type="InterPro" id="IPR000719">
    <property type="entry name" value="Prot_kinase_dom"/>
</dbReference>
<reference evidence="14" key="1">
    <citation type="submission" date="2022-12" db="EMBL/GenBank/DDBJ databases">
        <title>Genome assemblies of Blomia tropicalis.</title>
        <authorList>
            <person name="Cui Y."/>
        </authorList>
    </citation>
    <scope>NUCLEOTIDE SEQUENCE</scope>
    <source>
        <tissue evidence="14">Adult mites</tissue>
    </source>
</reference>
<comment type="similarity">
    <text evidence="12">Belongs to the protein kinase superfamily.</text>
</comment>
<evidence type="ECO:0000256" key="3">
    <source>
        <dbReference type="ARBA" id="ARBA00022553"/>
    </source>
</evidence>
<dbReference type="OMA" id="MDQVREC"/>
<evidence type="ECO:0000256" key="9">
    <source>
        <dbReference type="ARBA" id="ARBA00022843"/>
    </source>
</evidence>
<evidence type="ECO:0000256" key="2">
    <source>
        <dbReference type="ARBA" id="ARBA00022473"/>
    </source>
</evidence>
<evidence type="ECO:0000256" key="1">
    <source>
        <dbReference type="ARBA" id="ARBA00001946"/>
    </source>
</evidence>
<dbReference type="GO" id="GO:0007283">
    <property type="term" value="P:spermatogenesis"/>
    <property type="evidence" value="ECO:0007669"/>
    <property type="project" value="UniProtKB-KW"/>
</dbReference>
<keyword evidence="12" id="KW-0418">Kinase</keyword>
<evidence type="ECO:0000256" key="11">
    <source>
        <dbReference type="PROSITE-ProRule" id="PRU10141"/>
    </source>
</evidence>
<keyword evidence="2" id="KW-0217">Developmental protein</keyword>
<dbReference type="PROSITE" id="PS00108">
    <property type="entry name" value="PROTEIN_KINASE_ST"/>
    <property type="match status" value="1"/>
</dbReference>
<evidence type="ECO:0000256" key="6">
    <source>
        <dbReference type="ARBA" id="ARBA00022782"/>
    </source>
</evidence>
<dbReference type="Pfam" id="PF00069">
    <property type="entry name" value="Pkinase"/>
    <property type="match status" value="1"/>
</dbReference>
<dbReference type="OrthoDB" id="541276at2759"/>
<dbReference type="PANTHER" id="PTHR24346">
    <property type="entry name" value="MAP/MICROTUBULE AFFINITY-REGULATING KINASE"/>
    <property type="match status" value="1"/>
</dbReference>
<dbReference type="InterPro" id="IPR017441">
    <property type="entry name" value="Protein_kinase_ATP_BS"/>
</dbReference>
<dbReference type="GO" id="GO:0050321">
    <property type="term" value="F:tau-protein kinase activity"/>
    <property type="evidence" value="ECO:0007669"/>
    <property type="project" value="TreeGrafter"/>
</dbReference>
<sequence>MASGKEDLPDIDDKTKAVLTKKGYELICKLGAGAFGQVYKAVNFKKDNEYFAVKVLDMNKMPEKIKTKFLPRELAALMEVKHPNAVRVFDIFRANYRIYIFMEYAGNGDLAGYVKKHKALKEPLAAAWFVQTCEAINYMHTVVLMAHRDIKLDNILLDNGNNAKLTDFGFATINDDQIENDDMISRTFCGTLPYYCPQLVAKQPYNPFKADVWAMGVVLYAMLCNRFPFHFQDLKVLHKQQLSYPMFIRSRFLKTNSECSRSLMERLFDPSEKMRPLMSEVLKHPWLHISKCK</sequence>
<evidence type="ECO:0000256" key="8">
    <source>
        <dbReference type="ARBA" id="ARBA00022842"/>
    </source>
</evidence>
<name>A0A9Q0RNE5_BLOTA</name>
<dbReference type="GO" id="GO:0005737">
    <property type="term" value="C:cytoplasm"/>
    <property type="evidence" value="ECO:0007669"/>
    <property type="project" value="TreeGrafter"/>
</dbReference>
<comment type="caution">
    <text evidence="14">The sequence shown here is derived from an EMBL/GenBank/DDBJ whole genome shotgun (WGS) entry which is preliminary data.</text>
</comment>
<organism evidence="14 15">
    <name type="scientific">Blomia tropicalis</name>
    <name type="common">Mite</name>
    <dbReference type="NCBI Taxonomy" id="40697"/>
    <lineage>
        <taxon>Eukaryota</taxon>
        <taxon>Metazoa</taxon>
        <taxon>Ecdysozoa</taxon>
        <taxon>Arthropoda</taxon>
        <taxon>Chelicerata</taxon>
        <taxon>Arachnida</taxon>
        <taxon>Acari</taxon>
        <taxon>Acariformes</taxon>
        <taxon>Sarcoptiformes</taxon>
        <taxon>Astigmata</taxon>
        <taxon>Glycyphagoidea</taxon>
        <taxon>Echimyopodidae</taxon>
        <taxon>Blomia</taxon>
    </lineage>
</organism>
<dbReference type="EMBL" id="JAPWDV010000002">
    <property type="protein sequence ID" value="KAJ6219566.1"/>
    <property type="molecule type" value="Genomic_DNA"/>
</dbReference>
<dbReference type="AlphaFoldDB" id="A0A9Q0RNE5"/>
<dbReference type="PROSITE" id="PS50011">
    <property type="entry name" value="PROTEIN_KINASE_DOM"/>
    <property type="match status" value="1"/>
</dbReference>
<dbReference type="Gene3D" id="1.10.510.10">
    <property type="entry name" value="Transferase(Phosphotransferase) domain 1"/>
    <property type="match status" value="1"/>
</dbReference>
<dbReference type="FunFam" id="1.10.510.10:FF:000571">
    <property type="entry name" value="Maternal embryonic leucine zipper kinase"/>
    <property type="match status" value="1"/>
</dbReference>
<dbReference type="GO" id="GO:0000287">
    <property type="term" value="F:magnesium ion binding"/>
    <property type="evidence" value="ECO:0007669"/>
    <property type="project" value="UniProtKB-ARBA"/>
</dbReference>
<dbReference type="GO" id="GO:0005524">
    <property type="term" value="F:ATP binding"/>
    <property type="evidence" value="ECO:0007669"/>
    <property type="project" value="UniProtKB-UniRule"/>
</dbReference>
<keyword evidence="15" id="KW-1185">Reference proteome</keyword>
<dbReference type="GO" id="GO:0030154">
    <property type="term" value="P:cell differentiation"/>
    <property type="evidence" value="ECO:0007669"/>
    <property type="project" value="UniProtKB-KW"/>
</dbReference>
<evidence type="ECO:0000313" key="15">
    <source>
        <dbReference type="Proteomes" id="UP001142055"/>
    </source>
</evidence>
<comment type="cofactor">
    <cofactor evidence="1">
        <name>Mg(2+)</name>
        <dbReference type="ChEBI" id="CHEBI:18420"/>
    </cofactor>
</comment>
<keyword evidence="4" id="KW-0479">Metal-binding</keyword>
<dbReference type="InterPro" id="IPR008271">
    <property type="entry name" value="Ser/Thr_kinase_AS"/>
</dbReference>
<accession>A0A9Q0RNE5</accession>
<dbReference type="SMART" id="SM00220">
    <property type="entry name" value="S_TKc"/>
    <property type="match status" value="1"/>
</dbReference>
<keyword evidence="3" id="KW-0597">Phosphoprotein</keyword>
<keyword evidence="7 11" id="KW-0067">ATP-binding</keyword>
<gene>
    <name evidence="14" type="ORF">RDWZM_005378</name>
</gene>
<dbReference type="SUPFAM" id="SSF56112">
    <property type="entry name" value="Protein kinase-like (PK-like)"/>
    <property type="match status" value="1"/>
</dbReference>
<evidence type="ECO:0000256" key="7">
    <source>
        <dbReference type="ARBA" id="ARBA00022840"/>
    </source>
</evidence>
<dbReference type="GO" id="GO:0000226">
    <property type="term" value="P:microtubule cytoskeleton organization"/>
    <property type="evidence" value="ECO:0007669"/>
    <property type="project" value="TreeGrafter"/>
</dbReference>
<evidence type="ECO:0000313" key="14">
    <source>
        <dbReference type="EMBL" id="KAJ6219566.1"/>
    </source>
</evidence>
<dbReference type="GO" id="GO:0035556">
    <property type="term" value="P:intracellular signal transduction"/>
    <property type="evidence" value="ECO:0007669"/>
    <property type="project" value="TreeGrafter"/>
</dbReference>
<keyword evidence="8" id="KW-0460">Magnesium</keyword>
<evidence type="ECO:0000256" key="5">
    <source>
        <dbReference type="ARBA" id="ARBA00022741"/>
    </source>
</evidence>
<keyword evidence="12" id="KW-0808">Transferase</keyword>
<evidence type="ECO:0000256" key="10">
    <source>
        <dbReference type="ARBA" id="ARBA00022871"/>
    </source>
</evidence>
<dbReference type="InterPro" id="IPR011009">
    <property type="entry name" value="Kinase-like_dom_sf"/>
</dbReference>
<keyword evidence="10" id="KW-0744">Spermatogenesis</keyword>
<evidence type="ECO:0000259" key="13">
    <source>
        <dbReference type="PROSITE" id="PS50011"/>
    </source>
</evidence>
<evidence type="ECO:0000256" key="12">
    <source>
        <dbReference type="RuleBase" id="RU000304"/>
    </source>
</evidence>
<keyword evidence="9" id="KW-0832">Ubl conjugation</keyword>
<dbReference type="PROSITE" id="PS00107">
    <property type="entry name" value="PROTEIN_KINASE_ATP"/>
    <property type="match status" value="1"/>
</dbReference>
<keyword evidence="5 11" id="KW-0547">Nucleotide-binding</keyword>
<protein>
    <recommendedName>
        <fullName evidence="13">Protein kinase domain-containing protein</fullName>
    </recommendedName>
</protein>
<evidence type="ECO:0000256" key="4">
    <source>
        <dbReference type="ARBA" id="ARBA00022723"/>
    </source>
</evidence>
<dbReference type="PANTHER" id="PTHR24346:SF102">
    <property type="entry name" value="TESTIS-SPECIFIC SERINE_THREONINE-PROTEIN KINASE 1"/>
    <property type="match status" value="1"/>
</dbReference>
<feature type="domain" description="Protein kinase" evidence="13">
    <location>
        <begin position="24"/>
        <end position="287"/>
    </location>
</feature>
<proteinExistence type="inferred from homology"/>